<proteinExistence type="predicted"/>
<accession>A0ABY6Q4U2</accession>
<gene>
    <name evidence="1" type="ORF">E0F26_05850</name>
</gene>
<name>A0ABY6Q4U2_9GAMM</name>
<protein>
    <recommendedName>
        <fullName evidence="3">Lipoprotein</fullName>
    </recommendedName>
</protein>
<evidence type="ECO:0000313" key="1">
    <source>
        <dbReference type="EMBL" id="UZP74297.1"/>
    </source>
</evidence>
<organism evidence="1 2">
    <name type="scientific">Candidatus Paraluminiphilus aquimaris</name>
    <dbReference type="NCBI Taxonomy" id="2518994"/>
    <lineage>
        <taxon>Bacteria</taxon>
        <taxon>Pseudomonadati</taxon>
        <taxon>Pseudomonadota</taxon>
        <taxon>Gammaproteobacteria</taxon>
        <taxon>Cellvibrionales</taxon>
        <taxon>Halieaceae</taxon>
        <taxon>Candidatus Paraluminiphilus</taxon>
    </lineage>
</organism>
<dbReference type="PROSITE" id="PS51257">
    <property type="entry name" value="PROKAR_LIPOPROTEIN"/>
    <property type="match status" value="1"/>
</dbReference>
<dbReference type="EMBL" id="CP036501">
    <property type="protein sequence ID" value="UZP74297.1"/>
    <property type="molecule type" value="Genomic_DNA"/>
</dbReference>
<dbReference type="Proteomes" id="UP001317963">
    <property type="component" value="Chromosome"/>
</dbReference>
<keyword evidence="2" id="KW-1185">Reference proteome</keyword>
<dbReference type="RefSeq" id="WP_279243111.1">
    <property type="nucleotide sequence ID" value="NZ_CP036501.1"/>
</dbReference>
<evidence type="ECO:0000313" key="2">
    <source>
        <dbReference type="Proteomes" id="UP001317963"/>
    </source>
</evidence>
<sequence length="188" mass="20216">MINSLKGLKTSSCVSLSVALLLMVISGCAVRFPQVEALSELVEAEFAQRGITADVPSDTRWQASYNGAGRLLTPYSEGDLTVFVSKEGDAIAFDGWVVRSLGGFGENTIASVVDTEHYRVYRSGGEVVAREPLCEAWVSAPIEGEGQEWRQACGSHGTNFITLNDDGLIVGIEQVMNAAGMRISLRKL</sequence>
<reference evidence="1 2" key="1">
    <citation type="submission" date="2019-02" db="EMBL/GenBank/DDBJ databases">
        <title>Halieaceae_genomes.</title>
        <authorList>
            <person name="Li S.-H."/>
        </authorList>
    </citation>
    <scope>NUCLEOTIDE SEQUENCE [LARGE SCALE GENOMIC DNA]</scope>
    <source>
        <strain evidence="1 2">JH123</strain>
    </source>
</reference>
<evidence type="ECO:0008006" key="3">
    <source>
        <dbReference type="Google" id="ProtNLM"/>
    </source>
</evidence>